<reference evidence="2 3" key="1">
    <citation type="submission" date="2018-09" db="EMBL/GenBank/DDBJ databases">
        <authorList>
            <person name="Wang Z."/>
        </authorList>
    </citation>
    <scope>NUCLEOTIDE SEQUENCE [LARGE SCALE GENOMIC DNA]</scope>
    <source>
        <strain evidence="2 3">ALS 81</strain>
    </source>
</reference>
<dbReference type="Pfam" id="PF08818">
    <property type="entry name" value="DUF1801"/>
    <property type="match status" value="1"/>
</dbReference>
<dbReference type="OrthoDB" id="5951444at2"/>
<accession>A0A420ED65</accession>
<dbReference type="SUPFAM" id="SSF159888">
    <property type="entry name" value="YdhG-like"/>
    <property type="match status" value="1"/>
</dbReference>
<dbReference type="InterPro" id="IPR014922">
    <property type="entry name" value="YdhG-like"/>
</dbReference>
<comment type="caution">
    <text evidence="2">The sequence shown here is derived from an EMBL/GenBank/DDBJ whole genome shotgun (WGS) entry which is preliminary data.</text>
</comment>
<evidence type="ECO:0000259" key="1">
    <source>
        <dbReference type="Pfam" id="PF08818"/>
    </source>
</evidence>
<keyword evidence="3" id="KW-1185">Reference proteome</keyword>
<dbReference type="Proteomes" id="UP000286482">
    <property type="component" value="Unassembled WGS sequence"/>
</dbReference>
<protein>
    <submittedName>
        <fullName evidence="2">DUF1801 domain-containing protein</fullName>
    </submittedName>
</protein>
<evidence type="ECO:0000313" key="3">
    <source>
        <dbReference type="Proteomes" id="UP000286482"/>
    </source>
</evidence>
<name>A0A420ED65_9ALTE</name>
<evidence type="ECO:0000313" key="2">
    <source>
        <dbReference type="EMBL" id="RKF18647.1"/>
    </source>
</evidence>
<proteinExistence type="predicted"/>
<dbReference type="EMBL" id="RAQO01000005">
    <property type="protein sequence ID" value="RKF18647.1"/>
    <property type="molecule type" value="Genomic_DNA"/>
</dbReference>
<sequence length="139" mass="16058">MAQLKTRPNGGNVQAFIANVAHEQRRADAEVLLTLFLKVSQRPAVMWGDSIIGFGRYEYSNQRGKHSWLLTGFSPRKQNTTIYIMQGFELFSSEIARLGKVKTARSCLYINRLENIDMQVLEQLLKKAVIDMRHRYTCY</sequence>
<organism evidence="2 3">
    <name type="scientific">Alginatibacterium sediminis</name>
    <dbReference type="NCBI Taxonomy" id="2164068"/>
    <lineage>
        <taxon>Bacteria</taxon>
        <taxon>Pseudomonadati</taxon>
        <taxon>Pseudomonadota</taxon>
        <taxon>Gammaproteobacteria</taxon>
        <taxon>Alteromonadales</taxon>
        <taxon>Alteromonadaceae</taxon>
        <taxon>Alginatibacterium</taxon>
    </lineage>
</organism>
<feature type="domain" description="YdhG-like" evidence="1">
    <location>
        <begin position="25"/>
        <end position="129"/>
    </location>
</feature>
<dbReference type="AlphaFoldDB" id="A0A420ED65"/>
<dbReference type="RefSeq" id="WP_120354726.1">
    <property type="nucleotide sequence ID" value="NZ_RAQO01000005.1"/>
</dbReference>
<gene>
    <name evidence="2" type="ORF">DBZ36_09580</name>
</gene>